<gene>
    <name evidence="1" type="ORF">EURHEDRAFT_520725</name>
</gene>
<dbReference type="RefSeq" id="XP_040642335.1">
    <property type="nucleotide sequence ID" value="XM_040786828.1"/>
</dbReference>
<dbReference type="Proteomes" id="UP000019804">
    <property type="component" value="Unassembled WGS sequence"/>
</dbReference>
<proteinExistence type="predicted"/>
<name>A0A017SNX9_ASPRC</name>
<reference evidence="2" key="1">
    <citation type="journal article" date="2014" name="Nat. Commun.">
        <title>Genomic adaptations of the halophilic Dead Sea filamentous fungus Eurotium rubrum.</title>
        <authorList>
            <person name="Kis-Papo T."/>
            <person name="Weig A.R."/>
            <person name="Riley R."/>
            <person name="Persoh D."/>
            <person name="Salamov A."/>
            <person name="Sun H."/>
            <person name="Lipzen A."/>
            <person name="Wasser S.P."/>
            <person name="Rambold G."/>
            <person name="Grigoriev I.V."/>
            <person name="Nevo E."/>
        </authorList>
    </citation>
    <scope>NUCLEOTIDE SEQUENCE [LARGE SCALE GENOMIC DNA]</scope>
    <source>
        <strain evidence="2">CBS 135680</strain>
    </source>
</reference>
<dbReference type="HOGENOM" id="CLU_1610393_0_0_1"/>
<evidence type="ECO:0000313" key="2">
    <source>
        <dbReference type="Proteomes" id="UP000019804"/>
    </source>
</evidence>
<organism evidence="1 2">
    <name type="scientific">Aspergillus ruber (strain CBS 135680)</name>
    <dbReference type="NCBI Taxonomy" id="1388766"/>
    <lineage>
        <taxon>Eukaryota</taxon>
        <taxon>Fungi</taxon>
        <taxon>Dikarya</taxon>
        <taxon>Ascomycota</taxon>
        <taxon>Pezizomycotina</taxon>
        <taxon>Eurotiomycetes</taxon>
        <taxon>Eurotiomycetidae</taxon>
        <taxon>Eurotiales</taxon>
        <taxon>Aspergillaceae</taxon>
        <taxon>Aspergillus</taxon>
        <taxon>Aspergillus subgen. Aspergillus</taxon>
    </lineage>
</organism>
<protein>
    <submittedName>
        <fullName evidence="1">Uncharacterized protein</fullName>
    </submittedName>
</protein>
<keyword evidence="2" id="KW-1185">Reference proteome</keyword>
<dbReference type="STRING" id="1388766.A0A017SNX9"/>
<sequence length="165" mass="18353">MWAGIPASKPMVEGSLAVAIKQIEDVIPMTVIRTNERVSSQRALGETVKEYMIFSRQKLVSYKNDLPSLQRNTSSKIKQAPPISYAQGPVNTTLKIDILPGPYFVSVRTDNIYKAFRSYPEHQLAFTEAAVGDGRGGLGHLPVITEGFNGKKRRRTIEAILYTDK</sequence>
<accession>A0A017SNX9</accession>
<dbReference type="GeneID" id="63701952"/>
<dbReference type="EMBL" id="KK088413">
    <property type="protein sequence ID" value="EYE98647.1"/>
    <property type="molecule type" value="Genomic_DNA"/>
</dbReference>
<dbReference type="AlphaFoldDB" id="A0A017SNX9"/>
<evidence type="ECO:0000313" key="1">
    <source>
        <dbReference type="EMBL" id="EYE98647.1"/>
    </source>
</evidence>